<dbReference type="EMBL" id="CAMAPF010000966">
    <property type="protein sequence ID" value="CAH9131660.1"/>
    <property type="molecule type" value="Genomic_DNA"/>
</dbReference>
<feature type="domain" description="Retrotransposon Copia-like N-terminal" evidence="2">
    <location>
        <begin position="14"/>
        <end position="58"/>
    </location>
</feature>
<feature type="compositionally biased region" description="Low complexity" evidence="1">
    <location>
        <begin position="315"/>
        <end position="324"/>
    </location>
</feature>
<keyword evidence="5" id="KW-1185">Reference proteome</keyword>
<sequence>MTDPSSPYYLRSGDQPGNLITHVIFRGDNYVGWSRAITLSLKARQKYCFVDGSMTKPTEPAKLVLDWETVNSMVVSWLLRSMEANVVASIPFHEEARALWTYLEKRFSVANGPQIQQLRKSITDCKQTKDMTVDNYFTTLMGLFDELNRLKPLHSCTCKLCTCDVAVKFAKDREEEKLHQFLIGIDDELFGTVRSNLLSHTTIPDLDQAYQVFLQEENSRAAARGKQPAPVVDVQAFAVTKARPDRAEKQKLICTHCKQKGHEVGNCFKLHGYPDWWDERNKNKGAVTTGNRDGTSGRGGGVRTHAISPTLLPAGGSESSSSTGAVNGLNELSKEQVHALLNLINIDASSCDRMSGPTLEEPDWSR</sequence>
<dbReference type="PANTHER" id="PTHR37610">
    <property type="entry name" value="CCHC-TYPE DOMAIN-CONTAINING PROTEIN"/>
    <property type="match status" value="1"/>
</dbReference>
<gene>
    <name evidence="4" type="ORF">CEPIT_LOCUS31566</name>
    <name evidence="3" type="ORF">CEPIT_LOCUS6796</name>
</gene>
<dbReference type="Proteomes" id="UP001152523">
    <property type="component" value="Unassembled WGS sequence"/>
</dbReference>
<feature type="region of interest" description="Disordered" evidence="1">
    <location>
        <begin position="284"/>
        <end position="326"/>
    </location>
</feature>
<comment type="caution">
    <text evidence="3">The sequence shown here is derived from an EMBL/GenBank/DDBJ whole genome shotgun (WGS) entry which is preliminary data.</text>
</comment>
<dbReference type="InterPro" id="IPR029472">
    <property type="entry name" value="Copia-like_N"/>
</dbReference>
<reference evidence="3" key="1">
    <citation type="submission" date="2022-07" db="EMBL/GenBank/DDBJ databases">
        <authorList>
            <person name="Macas J."/>
            <person name="Novak P."/>
            <person name="Neumann P."/>
        </authorList>
    </citation>
    <scope>NUCLEOTIDE SEQUENCE</scope>
</reference>
<name>A0AAV0CJI3_9ASTE</name>
<dbReference type="Pfam" id="PF14244">
    <property type="entry name" value="Retrotran_gag_3"/>
    <property type="match status" value="1"/>
</dbReference>
<proteinExistence type="predicted"/>
<evidence type="ECO:0000313" key="4">
    <source>
        <dbReference type="EMBL" id="CAH9131660.1"/>
    </source>
</evidence>
<evidence type="ECO:0000256" key="1">
    <source>
        <dbReference type="SAM" id="MobiDB-lite"/>
    </source>
</evidence>
<evidence type="ECO:0000313" key="3">
    <source>
        <dbReference type="EMBL" id="CAH9079262.1"/>
    </source>
</evidence>
<dbReference type="PANTHER" id="PTHR37610:SF101">
    <property type="entry name" value="(RAPE) HYPOTHETICAL PROTEIN"/>
    <property type="match status" value="1"/>
</dbReference>
<protein>
    <recommendedName>
        <fullName evidence="2">Retrotransposon Copia-like N-terminal domain-containing protein</fullName>
    </recommendedName>
</protein>
<organism evidence="3 5">
    <name type="scientific">Cuscuta epithymum</name>
    <dbReference type="NCBI Taxonomy" id="186058"/>
    <lineage>
        <taxon>Eukaryota</taxon>
        <taxon>Viridiplantae</taxon>
        <taxon>Streptophyta</taxon>
        <taxon>Embryophyta</taxon>
        <taxon>Tracheophyta</taxon>
        <taxon>Spermatophyta</taxon>
        <taxon>Magnoliopsida</taxon>
        <taxon>eudicotyledons</taxon>
        <taxon>Gunneridae</taxon>
        <taxon>Pentapetalae</taxon>
        <taxon>asterids</taxon>
        <taxon>lamiids</taxon>
        <taxon>Solanales</taxon>
        <taxon>Convolvulaceae</taxon>
        <taxon>Cuscuteae</taxon>
        <taxon>Cuscuta</taxon>
        <taxon>Cuscuta subgen. Cuscuta</taxon>
    </lineage>
</organism>
<dbReference type="AlphaFoldDB" id="A0AAV0CJI3"/>
<dbReference type="EMBL" id="CAMAPF010000033">
    <property type="protein sequence ID" value="CAH9079262.1"/>
    <property type="molecule type" value="Genomic_DNA"/>
</dbReference>
<evidence type="ECO:0000259" key="2">
    <source>
        <dbReference type="Pfam" id="PF14244"/>
    </source>
</evidence>
<accession>A0AAV0CJI3</accession>
<evidence type="ECO:0000313" key="5">
    <source>
        <dbReference type="Proteomes" id="UP001152523"/>
    </source>
</evidence>